<dbReference type="GO" id="GO:0003676">
    <property type="term" value="F:nucleic acid binding"/>
    <property type="evidence" value="ECO:0007669"/>
    <property type="project" value="InterPro"/>
</dbReference>
<protein>
    <submittedName>
        <fullName evidence="2">Uncharacterized protein</fullName>
    </submittedName>
</protein>
<evidence type="ECO:0000256" key="1">
    <source>
        <dbReference type="SAM" id="MobiDB-lite"/>
    </source>
</evidence>
<feature type="compositionally biased region" description="Basic residues" evidence="1">
    <location>
        <begin position="17"/>
        <end position="32"/>
    </location>
</feature>
<proteinExistence type="predicted"/>
<comment type="caution">
    <text evidence="2">The sequence shown here is derived from an EMBL/GenBank/DDBJ whole genome shotgun (WGS) entry which is preliminary data.</text>
</comment>
<organism evidence="2 3">
    <name type="scientific">Trichonephila clavipes</name>
    <name type="common">Golden silk orbweaver</name>
    <name type="synonym">Nephila clavipes</name>
    <dbReference type="NCBI Taxonomy" id="2585209"/>
    <lineage>
        <taxon>Eukaryota</taxon>
        <taxon>Metazoa</taxon>
        <taxon>Ecdysozoa</taxon>
        <taxon>Arthropoda</taxon>
        <taxon>Chelicerata</taxon>
        <taxon>Arachnida</taxon>
        <taxon>Araneae</taxon>
        <taxon>Araneomorphae</taxon>
        <taxon>Entelegynae</taxon>
        <taxon>Araneoidea</taxon>
        <taxon>Nephilidae</taxon>
        <taxon>Trichonephila</taxon>
    </lineage>
</organism>
<keyword evidence="3" id="KW-1185">Reference proteome</keyword>
<gene>
    <name evidence="2" type="ORF">TNCV_1503291</name>
</gene>
<dbReference type="EMBL" id="BMAU01021203">
    <property type="protein sequence ID" value="GFX98751.1"/>
    <property type="molecule type" value="Genomic_DNA"/>
</dbReference>
<evidence type="ECO:0000313" key="2">
    <source>
        <dbReference type="EMBL" id="GFX98751.1"/>
    </source>
</evidence>
<evidence type="ECO:0000313" key="3">
    <source>
        <dbReference type="Proteomes" id="UP000887159"/>
    </source>
</evidence>
<sequence length="156" mass="18310">MKSLRKSLENFRNEFGKRKHLKSSCLKRKLGEKRRQQEKKNTFGEEQDVPAKIETTRTIEEFASDKSRSKVIRGLGRLRTTAEEPRAQNRKYFSLKKIEKVMSLKHFQHMQLLPRPAYSSDMSPIEHVFDLVVRRLPRDLHPAASKDELLPLIQAI</sequence>
<feature type="compositionally biased region" description="Basic and acidic residues" evidence="1">
    <location>
        <begin position="33"/>
        <end position="50"/>
    </location>
</feature>
<dbReference type="Proteomes" id="UP000887159">
    <property type="component" value="Unassembled WGS sequence"/>
</dbReference>
<dbReference type="AlphaFoldDB" id="A0A8X6RWK7"/>
<name>A0A8X6RWK7_TRICX</name>
<accession>A0A8X6RWK7</accession>
<dbReference type="Gene3D" id="3.30.420.10">
    <property type="entry name" value="Ribonuclease H-like superfamily/Ribonuclease H"/>
    <property type="match status" value="1"/>
</dbReference>
<feature type="region of interest" description="Disordered" evidence="1">
    <location>
        <begin position="12"/>
        <end position="50"/>
    </location>
</feature>
<reference evidence="2" key="1">
    <citation type="submission" date="2020-08" db="EMBL/GenBank/DDBJ databases">
        <title>Multicomponent nature underlies the extraordinary mechanical properties of spider dragline silk.</title>
        <authorList>
            <person name="Kono N."/>
            <person name="Nakamura H."/>
            <person name="Mori M."/>
            <person name="Yoshida Y."/>
            <person name="Ohtoshi R."/>
            <person name="Malay A.D."/>
            <person name="Moran D.A.P."/>
            <person name="Tomita M."/>
            <person name="Numata K."/>
            <person name="Arakawa K."/>
        </authorList>
    </citation>
    <scope>NUCLEOTIDE SEQUENCE</scope>
</reference>
<dbReference type="InterPro" id="IPR036397">
    <property type="entry name" value="RNaseH_sf"/>
</dbReference>